<evidence type="ECO:0000256" key="1">
    <source>
        <dbReference type="SAM" id="MobiDB-lite"/>
    </source>
</evidence>
<feature type="compositionally biased region" description="Low complexity" evidence="1">
    <location>
        <begin position="42"/>
        <end position="63"/>
    </location>
</feature>
<evidence type="ECO:0000313" key="3">
    <source>
        <dbReference type="Proteomes" id="UP000761534"/>
    </source>
</evidence>
<dbReference type="EMBL" id="SWFS01000367">
    <property type="protein sequence ID" value="KAA8908244.1"/>
    <property type="molecule type" value="Genomic_DNA"/>
</dbReference>
<sequence length="179" mass="19631">MALGRNLTKRLQRLRSRSNDLNREQSGNGSGDGFVSISFEQTTDSGTTTPTTSASNNNSHTQTPEQGQSEDLTTCSSGSSTNSGPREPITPSDLTLEAQRIYNENSNTPLEYFGNPSSKSLHKHTPSNSSSIYSSKHPPPEKPVVDMDARADEMAMDILEKVSADDYLREIRTGSWYIQ</sequence>
<feature type="region of interest" description="Disordered" evidence="1">
    <location>
        <begin position="1"/>
        <end position="92"/>
    </location>
</feature>
<accession>A0A642UZ95</accession>
<dbReference type="Proteomes" id="UP000761534">
    <property type="component" value="Unassembled WGS sequence"/>
</dbReference>
<dbReference type="AlphaFoldDB" id="A0A642UZ95"/>
<comment type="caution">
    <text evidence="2">The sequence shown here is derived from an EMBL/GenBank/DDBJ whole genome shotgun (WGS) entry which is preliminary data.</text>
</comment>
<evidence type="ECO:0000313" key="2">
    <source>
        <dbReference type="EMBL" id="KAA8908244.1"/>
    </source>
</evidence>
<protein>
    <submittedName>
        <fullName evidence="2">Uncharacterized protein</fullName>
    </submittedName>
</protein>
<gene>
    <name evidence="2" type="ORF">TRICI_004803</name>
</gene>
<keyword evidence="3" id="KW-1185">Reference proteome</keyword>
<name>A0A642UZ95_9ASCO</name>
<proteinExistence type="predicted"/>
<organism evidence="2 3">
    <name type="scientific">Trichomonascus ciferrii</name>
    <dbReference type="NCBI Taxonomy" id="44093"/>
    <lineage>
        <taxon>Eukaryota</taxon>
        <taxon>Fungi</taxon>
        <taxon>Dikarya</taxon>
        <taxon>Ascomycota</taxon>
        <taxon>Saccharomycotina</taxon>
        <taxon>Dipodascomycetes</taxon>
        <taxon>Dipodascales</taxon>
        <taxon>Trichomonascaceae</taxon>
        <taxon>Trichomonascus</taxon>
        <taxon>Trichomonascus ciferrii complex</taxon>
    </lineage>
</organism>
<feature type="compositionally biased region" description="Polar residues" evidence="1">
    <location>
        <begin position="107"/>
        <end position="119"/>
    </location>
</feature>
<dbReference type="VEuPathDB" id="FungiDB:TRICI_004803"/>
<feature type="compositionally biased region" description="Basic residues" evidence="1">
    <location>
        <begin position="7"/>
        <end position="16"/>
    </location>
</feature>
<feature type="compositionally biased region" description="Low complexity" evidence="1">
    <location>
        <begin position="73"/>
        <end position="84"/>
    </location>
</feature>
<reference evidence="2" key="1">
    <citation type="journal article" date="2019" name="G3 (Bethesda)">
        <title>Genome Assemblies of Two Rare Opportunistic Yeast Pathogens: Diutina rugosa (syn. Candida rugosa) and Trichomonascus ciferrii (syn. Candida ciferrii).</title>
        <authorList>
            <person name="Mixao V."/>
            <person name="Saus E."/>
            <person name="Hansen A.P."/>
            <person name="Lass-Florl C."/>
            <person name="Gabaldon T."/>
        </authorList>
    </citation>
    <scope>NUCLEOTIDE SEQUENCE</scope>
    <source>
        <strain evidence="2">CBS 4856</strain>
    </source>
</reference>
<feature type="region of interest" description="Disordered" evidence="1">
    <location>
        <begin position="107"/>
        <end position="145"/>
    </location>
</feature>